<keyword evidence="2" id="KW-1185">Reference proteome</keyword>
<comment type="caution">
    <text evidence="1">The sequence shown here is derived from an EMBL/GenBank/DDBJ whole genome shotgun (WGS) entry which is preliminary data.</text>
</comment>
<evidence type="ECO:0000313" key="1">
    <source>
        <dbReference type="EMBL" id="KAF6144746.1"/>
    </source>
</evidence>
<gene>
    <name evidence="1" type="ORF">GIB67_017765</name>
</gene>
<name>A0A7J7LQ00_9MAGN</name>
<reference evidence="1 2" key="1">
    <citation type="journal article" date="2020" name="IScience">
        <title>Genome Sequencing of the Endangered Kingdonia uniflora (Circaeasteraceae, Ranunculales) Reveals Potential Mechanisms of Evolutionary Specialization.</title>
        <authorList>
            <person name="Sun Y."/>
            <person name="Deng T."/>
            <person name="Zhang A."/>
            <person name="Moore M.J."/>
            <person name="Landis J.B."/>
            <person name="Lin N."/>
            <person name="Zhang H."/>
            <person name="Zhang X."/>
            <person name="Huang J."/>
            <person name="Zhang X."/>
            <person name="Sun H."/>
            <person name="Wang H."/>
        </authorList>
    </citation>
    <scope>NUCLEOTIDE SEQUENCE [LARGE SCALE GENOMIC DNA]</scope>
    <source>
        <strain evidence="1">TB1705</strain>
        <tissue evidence="1">Leaf</tissue>
    </source>
</reference>
<organism evidence="1 2">
    <name type="scientific">Kingdonia uniflora</name>
    <dbReference type="NCBI Taxonomy" id="39325"/>
    <lineage>
        <taxon>Eukaryota</taxon>
        <taxon>Viridiplantae</taxon>
        <taxon>Streptophyta</taxon>
        <taxon>Embryophyta</taxon>
        <taxon>Tracheophyta</taxon>
        <taxon>Spermatophyta</taxon>
        <taxon>Magnoliopsida</taxon>
        <taxon>Ranunculales</taxon>
        <taxon>Circaeasteraceae</taxon>
        <taxon>Kingdonia</taxon>
    </lineage>
</organism>
<dbReference type="Proteomes" id="UP000541444">
    <property type="component" value="Unassembled WGS sequence"/>
</dbReference>
<proteinExistence type="predicted"/>
<sequence length="68" mass="8348">MSPGNLAHKQLSFERDAIVVRTRCNFFRVFDKISRDSFERLLVLFERISREIELLFKETLVFFFFFFF</sequence>
<evidence type="ECO:0000313" key="2">
    <source>
        <dbReference type="Proteomes" id="UP000541444"/>
    </source>
</evidence>
<protein>
    <submittedName>
        <fullName evidence="1">Uncharacterized protein</fullName>
    </submittedName>
</protein>
<feature type="non-terminal residue" evidence="1">
    <location>
        <position position="68"/>
    </location>
</feature>
<accession>A0A7J7LQ00</accession>
<dbReference type="EMBL" id="JACGCM010002113">
    <property type="protein sequence ID" value="KAF6144746.1"/>
    <property type="molecule type" value="Genomic_DNA"/>
</dbReference>
<dbReference type="AlphaFoldDB" id="A0A7J7LQ00"/>